<name>A0A1H9FGX5_9PROT</name>
<gene>
    <name evidence="1" type="ORF">SAMN05421510_104310</name>
</gene>
<organism evidence="1 2">
    <name type="scientific">Nitrosomonas ureae</name>
    <dbReference type="NCBI Taxonomy" id="44577"/>
    <lineage>
        <taxon>Bacteria</taxon>
        <taxon>Pseudomonadati</taxon>
        <taxon>Pseudomonadota</taxon>
        <taxon>Betaproteobacteria</taxon>
        <taxon>Nitrosomonadales</taxon>
        <taxon>Nitrosomonadaceae</taxon>
        <taxon>Nitrosomonas</taxon>
    </lineage>
</organism>
<protein>
    <submittedName>
        <fullName evidence="1">Uncharacterized protein</fullName>
    </submittedName>
</protein>
<dbReference type="AlphaFoldDB" id="A0A1H9FGX5"/>
<dbReference type="Proteomes" id="UP000181998">
    <property type="component" value="Unassembled WGS sequence"/>
</dbReference>
<dbReference type="RefSeq" id="WP_074721884.1">
    <property type="nucleotide sequence ID" value="NZ_FOFX01000043.1"/>
</dbReference>
<evidence type="ECO:0000313" key="1">
    <source>
        <dbReference type="EMBL" id="SEQ37162.1"/>
    </source>
</evidence>
<proteinExistence type="predicted"/>
<reference evidence="1 2" key="1">
    <citation type="submission" date="2016-10" db="EMBL/GenBank/DDBJ databases">
        <authorList>
            <person name="de Groot N.N."/>
        </authorList>
    </citation>
    <scope>NUCLEOTIDE SEQUENCE [LARGE SCALE GENOMIC DNA]</scope>
    <source>
        <strain evidence="1 2">Nm9</strain>
    </source>
</reference>
<accession>A0A1H9FGX5</accession>
<sequence>MIHSLVAVYSSFIMVLMAYLCIIPQAYAELVYQSKRGVTLRVADTPPLIKFVTPQPLARSEDESKGGESFKARIHIRPDGYVAHIRLLKASASNANSWVRVEPALRQWQYEVNAETVTDVIIEFPRPAPHNAGDILLETEAYRVTTNPGQQEWCFPRPEGGQANINIIWRASAEDSLLKDPTHRQRFEAEIWPVVEQACNTVIAAVVENYIEGIRLIANDYKEIQATEFLPKGYSERPVNQTLADKSTGTFVYRPGPDHYESLAELRKAHGQQAAVALTPKTSKSKTSLLTADDAFPPLDLTNLAHAREIKAVYLGQFERMPMFDLSKSAIGITKEGMLVHRLLAGYVEAFSNRCPDSLSAKKVFLTETINKKLIDGYGNKVDLGTTEHNTGVFAEPEFADAYITITGSDKFKAFISFFQDGGISMLDEMLKINVEMKDFITRHGCNSAQIKRFANNILAKFKNEQPKHVFDAFNYHCTRQITAILPQARPQNCGCLKQVLSTSLDPNKFWALEDDFTEQNFLSTTVAKVGLKQELEKCF</sequence>
<evidence type="ECO:0000313" key="2">
    <source>
        <dbReference type="Proteomes" id="UP000181998"/>
    </source>
</evidence>
<dbReference type="EMBL" id="FOFX01000043">
    <property type="protein sequence ID" value="SEQ37162.1"/>
    <property type="molecule type" value="Genomic_DNA"/>
</dbReference>
<dbReference type="OrthoDB" id="9792439at2"/>